<evidence type="ECO:0000256" key="2">
    <source>
        <dbReference type="ARBA" id="ARBA00023242"/>
    </source>
</evidence>
<dbReference type="AlphaFoldDB" id="A0A8H4NUT5"/>
<comment type="caution">
    <text evidence="5">The sequence shown here is derived from an EMBL/GenBank/DDBJ whole genome shotgun (WGS) entry which is preliminary data.</text>
</comment>
<dbReference type="InterPro" id="IPR001138">
    <property type="entry name" value="Zn2Cys6_DnaBD"/>
</dbReference>
<dbReference type="CDD" id="cd00067">
    <property type="entry name" value="GAL4"/>
    <property type="match status" value="1"/>
</dbReference>
<keyword evidence="6" id="KW-1185">Reference proteome</keyword>
<dbReference type="OrthoDB" id="5121955at2759"/>
<accession>A0A8H4NUT5</accession>
<evidence type="ECO:0000259" key="4">
    <source>
        <dbReference type="PROSITE" id="PS50048"/>
    </source>
</evidence>
<dbReference type="InterPro" id="IPR052761">
    <property type="entry name" value="Fungal_Detox/Toxin_TFs"/>
</dbReference>
<dbReference type="GO" id="GO:0006351">
    <property type="term" value="P:DNA-templated transcription"/>
    <property type="evidence" value="ECO:0007669"/>
    <property type="project" value="InterPro"/>
</dbReference>
<protein>
    <recommendedName>
        <fullName evidence="4">Zn(2)-C6 fungal-type domain-containing protein</fullName>
    </recommendedName>
</protein>
<dbReference type="EMBL" id="JAADJG010000707">
    <property type="protein sequence ID" value="KAF4438947.1"/>
    <property type="molecule type" value="Genomic_DNA"/>
</dbReference>
<dbReference type="CDD" id="cd12148">
    <property type="entry name" value="fungal_TF_MHR"/>
    <property type="match status" value="1"/>
</dbReference>
<keyword evidence="1" id="KW-0479">Metal-binding</keyword>
<keyword evidence="2" id="KW-0539">Nucleus</keyword>
<dbReference type="PROSITE" id="PS00463">
    <property type="entry name" value="ZN2_CY6_FUNGAL_1"/>
    <property type="match status" value="1"/>
</dbReference>
<evidence type="ECO:0000313" key="6">
    <source>
        <dbReference type="Proteomes" id="UP000605986"/>
    </source>
</evidence>
<dbReference type="PANTHER" id="PTHR47425">
    <property type="entry name" value="FARB-RELATED"/>
    <property type="match status" value="1"/>
</dbReference>
<dbReference type="PROSITE" id="PS50048">
    <property type="entry name" value="ZN2_CY6_FUNGAL_2"/>
    <property type="match status" value="1"/>
</dbReference>
<evidence type="ECO:0000313" key="5">
    <source>
        <dbReference type="EMBL" id="KAF4438947.1"/>
    </source>
</evidence>
<feature type="region of interest" description="Disordered" evidence="3">
    <location>
        <begin position="171"/>
        <end position="197"/>
    </location>
</feature>
<gene>
    <name evidence="5" type="ORF">F53441_12681</name>
</gene>
<name>A0A8H4NUT5_9HYPO</name>
<dbReference type="GO" id="GO:0003677">
    <property type="term" value="F:DNA binding"/>
    <property type="evidence" value="ECO:0007669"/>
    <property type="project" value="InterPro"/>
</dbReference>
<dbReference type="InterPro" id="IPR007219">
    <property type="entry name" value="XnlR_reg_dom"/>
</dbReference>
<reference evidence="5" key="1">
    <citation type="submission" date="2020-01" db="EMBL/GenBank/DDBJ databases">
        <title>Identification and distribution of gene clusters putatively required for synthesis of sphingolipid metabolism inhibitors in phylogenetically diverse species of the filamentous fungus Fusarium.</title>
        <authorList>
            <person name="Kim H.-S."/>
            <person name="Busman M."/>
            <person name="Brown D.W."/>
            <person name="Divon H."/>
            <person name="Uhlig S."/>
            <person name="Proctor R.H."/>
        </authorList>
    </citation>
    <scope>NUCLEOTIDE SEQUENCE</scope>
    <source>
        <strain evidence="5">NRRL 53441</strain>
    </source>
</reference>
<dbReference type="PANTHER" id="PTHR47425:SF2">
    <property type="entry name" value="FARB-RELATED"/>
    <property type="match status" value="1"/>
</dbReference>
<evidence type="ECO:0000256" key="1">
    <source>
        <dbReference type="ARBA" id="ARBA00022723"/>
    </source>
</evidence>
<dbReference type="Pfam" id="PF00172">
    <property type="entry name" value="Zn_clus"/>
    <property type="match status" value="1"/>
</dbReference>
<sequence length="762" mass="86292">MSPLFIYLHSAPRMEEPMSKNIISRRKRASKACMGCRSRKVRCDVVYKPHQCTNCALDNAQCVVKDRRTSYRKRSPTVVEKQKRIRFREGLPQLQPKHASLTELNPTSPHEPFLEPEFSDIPLEESLGSPSACFQELWDGSSMDYTLNGPVQAQLEDVDEGSDAIGRAIDHHKATDSSDTTASPKNHEAEPVLPSKAKSHSEAKLISQSHILYSYYQFLDLDISGLSPDDVHYLEAQGCFRVPTREALDEFVREYFLHVHPGLPLLDEALFWDTYIRPRQSCCKSSLSLFVFQAMLFASCSFLPFSTLQSLGFTSVRSARDTYYRRAKLLYDLCGERSLVPSSQGALLLSYNGTMKDQKRINSIWLATAIHLALAAGADQFHTSSDRNSRATNELKRLWWCCIVRDRILPLGVRRQLHIMSLDLAQENYLLTEQDFAHEIKESRVYSPKTKRTLVQLFITLCELAVPLTDVIKAVYSTGPSIDVNSPMFRDFQQTNKSLHSCEARLDAWFDRATTQFPTPAGITSDEESLVLYTNLMYIYYYSARFALYQHEAFVISLGLVGSDLDNKLGETRCQLEDASLRITEHLKELIQLKLGRFLPISITALNYTTTEGYSSQPCAQLSRIMDFGERPSLKSPLISKDSNNWGNILIKEPVLYFRLSRAIDLSLALGRYSEDSALGLSPTPIHFPSPRLLRIDMAQDIQANTPEHDEAPPDMGRASEAGDELLITPQVLEDIDEFVIYNFGVDDLEIPISFNETELEV</sequence>
<dbReference type="Gene3D" id="4.10.240.10">
    <property type="entry name" value="Zn(2)-C6 fungal-type DNA-binding domain"/>
    <property type="match status" value="1"/>
</dbReference>
<proteinExistence type="predicted"/>
<dbReference type="GO" id="GO:0008270">
    <property type="term" value="F:zinc ion binding"/>
    <property type="evidence" value="ECO:0007669"/>
    <property type="project" value="InterPro"/>
</dbReference>
<dbReference type="SMART" id="SM00066">
    <property type="entry name" value="GAL4"/>
    <property type="match status" value="1"/>
</dbReference>
<organism evidence="5 6">
    <name type="scientific">Fusarium austroafricanum</name>
    <dbReference type="NCBI Taxonomy" id="2364996"/>
    <lineage>
        <taxon>Eukaryota</taxon>
        <taxon>Fungi</taxon>
        <taxon>Dikarya</taxon>
        <taxon>Ascomycota</taxon>
        <taxon>Pezizomycotina</taxon>
        <taxon>Sordariomycetes</taxon>
        <taxon>Hypocreomycetidae</taxon>
        <taxon>Hypocreales</taxon>
        <taxon>Nectriaceae</taxon>
        <taxon>Fusarium</taxon>
        <taxon>Fusarium concolor species complex</taxon>
    </lineage>
</organism>
<evidence type="ECO:0000256" key="3">
    <source>
        <dbReference type="SAM" id="MobiDB-lite"/>
    </source>
</evidence>
<dbReference type="Pfam" id="PF04082">
    <property type="entry name" value="Fungal_trans"/>
    <property type="match status" value="1"/>
</dbReference>
<dbReference type="SUPFAM" id="SSF57701">
    <property type="entry name" value="Zn2/Cys6 DNA-binding domain"/>
    <property type="match status" value="1"/>
</dbReference>
<feature type="domain" description="Zn(2)-C6 fungal-type" evidence="4">
    <location>
        <begin position="32"/>
        <end position="64"/>
    </location>
</feature>
<dbReference type="GO" id="GO:0000981">
    <property type="term" value="F:DNA-binding transcription factor activity, RNA polymerase II-specific"/>
    <property type="evidence" value="ECO:0007669"/>
    <property type="project" value="InterPro"/>
</dbReference>
<dbReference type="Proteomes" id="UP000605986">
    <property type="component" value="Unassembled WGS sequence"/>
</dbReference>
<dbReference type="InterPro" id="IPR036864">
    <property type="entry name" value="Zn2-C6_fun-type_DNA-bd_sf"/>
</dbReference>